<keyword evidence="2" id="KW-0203">Cytokinin biosynthesis</keyword>
<evidence type="ECO:0000313" key="3">
    <source>
        <dbReference type="EMBL" id="XAU14048.1"/>
    </source>
</evidence>
<dbReference type="InterPro" id="IPR031100">
    <property type="entry name" value="LOG_fam"/>
</dbReference>
<dbReference type="EMBL" id="CP147920">
    <property type="protein sequence ID" value="XAU14048.1"/>
    <property type="molecule type" value="Genomic_DNA"/>
</dbReference>
<reference evidence="3 4" key="1">
    <citation type="submission" date="2024-03" db="EMBL/GenBank/DDBJ databases">
        <title>Sulfurimonas sp. HSL3-1.</title>
        <authorList>
            <person name="Wang S."/>
        </authorList>
    </citation>
    <scope>NUCLEOTIDE SEQUENCE [LARGE SCALE GENOMIC DNA]</scope>
    <source>
        <strain evidence="3 4">HSL3-1</strain>
    </source>
</reference>
<organism evidence="3 4">
    <name type="scientific">Sulfurimonas diazotrophicus</name>
    <dbReference type="NCBI Taxonomy" id="3131939"/>
    <lineage>
        <taxon>Bacteria</taxon>
        <taxon>Pseudomonadati</taxon>
        <taxon>Campylobacterota</taxon>
        <taxon>Epsilonproteobacteria</taxon>
        <taxon>Campylobacterales</taxon>
        <taxon>Sulfurimonadaceae</taxon>
        <taxon>Sulfurimonas</taxon>
    </lineage>
</organism>
<proteinExistence type="inferred from homology"/>
<keyword evidence="4" id="KW-1185">Reference proteome</keyword>
<evidence type="ECO:0000256" key="1">
    <source>
        <dbReference type="ARBA" id="ARBA00000274"/>
    </source>
</evidence>
<dbReference type="NCBIfam" id="TIGR00730">
    <property type="entry name" value="Rossman fold protein, TIGR00730 family"/>
    <property type="match status" value="1"/>
</dbReference>
<dbReference type="Pfam" id="PF03641">
    <property type="entry name" value="Lysine_decarbox"/>
    <property type="match status" value="1"/>
</dbReference>
<protein>
    <recommendedName>
        <fullName evidence="2">Cytokinin riboside 5'-monophosphate phosphoribohydrolase</fullName>
        <ecNumber evidence="2">3.2.2.n1</ecNumber>
    </recommendedName>
</protein>
<dbReference type="PANTHER" id="PTHR43393:SF2">
    <property type="entry name" value="CYTOKININ RIBOSIDE 5'-MONOPHOSPHATE PHOSPHORIBOHYDROLASE"/>
    <property type="match status" value="1"/>
</dbReference>
<sequence>MASEQKIEQRYVKDIKSSDVWSVFKILADFVKGFDELGDLGPAVTIFGSARVDETHPWYAKTVELSGKLAASGFNVISGGGPGIMEAANRGAYEHREAGVESVGLNIELPMEQRSNPYTTKEENFDYFFSRKVMLVKYSTAYVIMPGGFGTLDELFEALTLIQTKKVDGVCVFLMGEAFYAPLLAFMRSSLLAEGMIDEEDLAKLTLTDDVDLVVREIRESLDLQLGSLRASGLADTPYYKKLQQFFEERGFGEDHDTLLR</sequence>
<keyword evidence="2" id="KW-0378">Hydrolase</keyword>
<dbReference type="Proteomes" id="UP001447842">
    <property type="component" value="Chromosome"/>
</dbReference>
<dbReference type="EC" id="3.2.2.n1" evidence="2"/>
<evidence type="ECO:0000256" key="2">
    <source>
        <dbReference type="RuleBase" id="RU363015"/>
    </source>
</evidence>
<dbReference type="SUPFAM" id="SSF102405">
    <property type="entry name" value="MCP/YpsA-like"/>
    <property type="match status" value="1"/>
</dbReference>
<evidence type="ECO:0000313" key="4">
    <source>
        <dbReference type="Proteomes" id="UP001447842"/>
    </source>
</evidence>
<name>A0ABZ3H8C3_9BACT</name>
<comment type="catalytic activity">
    <reaction evidence="1">
        <text>AMP + H2O = D-ribose 5-phosphate + adenine</text>
        <dbReference type="Rhea" id="RHEA:20129"/>
        <dbReference type="ChEBI" id="CHEBI:15377"/>
        <dbReference type="ChEBI" id="CHEBI:16708"/>
        <dbReference type="ChEBI" id="CHEBI:78346"/>
        <dbReference type="ChEBI" id="CHEBI:456215"/>
        <dbReference type="EC" id="3.2.2.4"/>
    </reaction>
</comment>
<gene>
    <name evidence="3" type="ORF">WCY31_07230</name>
</gene>
<dbReference type="InterPro" id="IPR005269">
    <property type="entry name" value="LOG"/>
</dbReference>
<comment type="similarity">
    <text evidence="2">Belongs to the LOG family.</text>
</comment>
<accession>A0ABZ3H8C3</accession>
<dbReference type="Gene3D" id="3.40.50.450">
    <property type="match status" value="1"/>
</dbReference>
<dbReference type="PANTHER" id="PTHR43393">
    <property type="entry name" value="CYTOKININ RIBOSIDE 5'-MONOPHOSPHATE PHOSPHORIBOHYDROLASE"/>
    <property type="match status" value="1"/>
</dbReference>
<dbReference type="InterPro" id="IPR052341">
    <property type="entry name" value="LOG_family_nucleotidases"/>
</dbReference>
<dbReference type="RefSeq" id="WP_345969155.1">
    <property type="nucleotide sequence ID" value="NZ_CP147920.1"/>
</dbReference>